<proteinExistence type="inferred from homology"/>
<feature type="transmembrane region" description="Helical" evidence="5">
    <location>
        <begin position="239"/>
        <end position="266"/>
    </location>
</feature>
<evidence type="ECO:0000313" key="7">
    <source>
        <dbReference type="EMBL" id="CAK9091407.1"/>
    </source>
</evidence>
<dbReference type="InterPro" id="IPR017937">
    <property type="entry name" value="Thioredoxin_CS"/>
</dbReference>
<protein>
    <recommendedName>
        <fullName evidence="4">Oxidation resistance protein 1</fullName>
    </recommendedName>
</protein>
<evidence type="ECO:0000256" key="1">
    <source>
        <dbReference type="ARBA" id="ARBA00004173"/>
    </source>
</evidence>
<sequence length="760" mass="82900">MFNVFEEEELVQEGPGIPSQVPVHFVVVTPRAGQLDLVMATVQKKIIDPLVQRKILLEFRVRDLTPASFVAEAATLVVLELVVPVPWPITDWDVQDWRRQLGHEMGLVVAPGLVRHQLRDGDEQRAKVALARAMVLPPAAHKADETNAGASWVGSCVERDKSQVPRSQITTVPAMPPKLVAVDDATGKRRSLASWTCTTETAPKRQMLSTWIETAPGRAPTAVEASNLLSSLQSGVGHVLLFTSVTFVQLIVRMIPGLAVLMLGYAGNRSFQGSFNKSTVLGLVVALGLTYGLIRLGQRFGPGAVRAPLARDAAGQPVRSGELVLMQSGEVVLRPDPRQAAGSAEPGWQEALAQSIQVALVQGQEQVVLDFSRKGCAYCAKQLPVLEELIRARAAGASAVAGSAFVGGNLALAPLRVFLLDAEEFPQLAQGFQVQAFPTLWIFGHPQVDPIVTQGFMERPKLEEVLQIEAMKRPPRPQKKKGVFALQYVAVLMDVSFVASCGAGVSSPQRIHGSTVRSTVPAYLQWKSSWRLAYSLRLHGVSLKTFYRRMQREGPSLLVIQDHQGHVFGGFAASAWRLGDRYYGTGESFVFRFRQPKPKPVVSARVEPSSEKDRSGTAQAAVDEAMQLLDSWHTKVKEEAARADLEAARCGRVMSATEALDALLEPGSDAIAPPEAEEELEDLEVFHHSSEAKDAFFLFSDAECLAMGGGSGFALYLEKDFLHGRSDPCSTFQSEVLSCDRNFIIGDLECWVFEDPTLIK</sequence>
<dbReference type="Pfam" id="PF07534">
    <property type="entry name" value="TLD"/>
    <property type="match status" value="2"/>
</dbReference>
<dbReference type="EMBL" id="CAXAMM010040151">
    <property type="protein sequence ID" value="CAK9091407.1"/>
    <property type="molecule type" value="Genomic_DNA"/>
</dbReference>
<dbReference type="InterPro" id="IPR006571">
    <property type="entry name" value="TLDc_dom"/>
</dbReference>
<feature type="domain" description="TLDc" evidence="6">
    <location>
        <begin position="510"/>
        <end position="754"/>
    </location>
</feature>
<keyword evidence="5" id="KW-0472">Membrane</keyword>
<keyword evidence="5" id="KW-1133">Transmembrane helix</keyword>
<comment type="caution">
    <text evidence="7">The sequence shown here is derived from an EMBL/GenBank/DDBJ whole genome shotgun (WGS) entry which is preliminary data.</text>
</comment>
<evidence type="ECO:0000256" key="2">
    <source>
        <dbReference type="ARBA" id="ARBA00009540"/>
    </source>
</evidence>
<dbReference type="PANTHER" id="PTHR23354">
    <property type="entry name" value="NUCLEOLAR PROTEIN 7/ESTROGEN RECEPTOR COACTIVATOR-RELATED"/>
    <property type="match status" value="1"/>
</dbReference>
<comment type="similarity">
    <text evidence="2">Belongs to the OXR1 family.</text>
</comment>
<dbReference type="PROSITE" id="PS51886">
    <property type="entry name" value="TLDC"/>
    <property type="match status" value="1"/>
</dbReference>
<dbReference type="SUPFAM" id="SSF52833">
    <property type="entry name" value="Thioredoxin-like"/>
    <property type="match status" value="1"/>
</dbReference>
<keyword evidence="8" id="KW-1185">Reference proteome</keyword>
<dbReference type="Gene3D" id="3.40.30.10">
    <property type="entry name" value="Glutaredoxin"/>
    <property type="match status" value="1"/>
</dbReference>
<evidence type="ECO:0000259" key="6">
    <source>
        <dbReference type="PROSITE" id="PS51886"/>
    </source>
</evidence>
<dbReference type="InterPro" id="IPR036249">
    <property type="entry name" value="Thioredoxin-like_sf"/>
</dbReference>
<evidence type="ECO:0000256" key="3">
    <source>
        <dbReference type="ARBA" id="ARBA00023128"/>
    </source>
</evidence>
<comment type="subcellular location">
    <subcellularLocation>
        <location evidence="1">Mitochondrion</location>
    </subcellularLocation>
</comment>
<dbReference type="CDD" id="cd02947">
    <property type="entry name" value="TRX_family"/>
    <property type="match status" value="1"/>
</dbReference>
<dbReference type="PROSITE" id="PS00194">
    <property type="entry name" value="THIOREDOXIN_1"/>
    <property type="match status" value="1"/>
</dbReference>
<dbReference type="PANTHER" id="PTHR23354:SF62">
    <property type="entry name" value="MUSTARD, ISOFORM V"/>
    <property type="match status" value="1"/>
</dbReference>
<dbReference type="Proteomes" id="UP001642464">
    <property type="component" value="Unassembled WGS sequence"/>
</dbReference>
<reference evidence="7 8" key="1">
    <citation type="submission" date="2024-02" db="EMBL/GenBank/DDBJ databases">
        <authorList>
            <person name="Chen Y."/>
            <person name="Shah S."/>
            <person name="Dougan E. K."/>
            <person name="Thang M."/>
            <person name="Chan C."/>
        </authorList>
    </citation>
    <scope>NUCLEOTIDE SEQUENCE [LARGE SCALE GENOMIC DNA]</scope>
</reference>
<evidence type="ECO:0000313" key="8">
    <source>
        <dbReference type="Proteomes" id="UP001642464"/>
    </source>
</evidence>
<keyword evidence="5" id="KW-0812">Transmembrane</keyword>
<evidence type="ECO:0000256" key="5">
    <source>
        <dbReference type="SAM" id="Phobius"/>
    </source>
</evidence>
<accession>A0ABP0QT09</accession>
<keyword evidence="3" id="KW-0496">Mitochondrion</keyword>
<gene>
    <name evidence="7" type="ORF">SCF082_LOCUS43065</name>
</gene>
<dbReference type="SMART" id="SM00584">
    <property type="entry name" value="TLDc"/>
    <property type="match status" value="1"/>
</dbReference>
<feature type="transmembrane region" description="Helical" evidence="5">
    <location>
        <begin position="278"/>
        <end position="296"/>
    </location>
</feature>
<organism evidence="7 8">
    <name type="scientific">Durusdinium trenchii</name>
    <dbReference type="NCBI Taxonomy" id="1381693"/>
    <lineage>
        <taxon>Eukaryota</taxon>
        <taxon>Sar</taxon>
        <taxon>Alveolata</taxon>
        <taxon>Dinophyceae</taxon>
        <taxon>Suessiales</taxon>
        <taxon>Symbiodiniaceae</taxon>
        <taxon>Durusdinium</taxon>
    </lineage>
</organism>
<name>A0ABP0QT09_9DINO</name>
<evidence type="ECO:0000256" key="4">
    <source>
        <dbReference type="ARBA" id="ARBA00040604"/>
    </source>
</evidence>